<keyword evidence="2" id="KW-1185">Reference proteome</keyword>
<dbReference type="Pfam" id="PF12385">
    <property type="entry name" value="Peptidase_C70"/>
    <property type="match status" value="1"/>
</dbReference>
<comment type="caution">
    <text evidence="1">The sequence shown here is derived from an EMBL/GenBank/DDBJ whole genome shotgun (WGS) entry which is preliminary data.</text>
</comment>
<sequence>MLSAICLANGQHKELAVPDYSQKSGLWCWAASMDMIMEYHQPINTSRQCMLVEQYMNVAQIDPAADCSDFCIDPCADPAPATYPSACNLNIPYSFSYTTNFGMGPVETNFYEKSFIDILFTENDFYSMEDHRKLTWDQYTYEIDHCRPVIFLYSISAVDEPTKSKKNFVHATVGKGYTTVTGSDATTLENYFMIQDPWDVCDGESYLLHENALSGQAVDAVGGILVERMNILLSMVHHIFPKGNTCDPCEAIPDSIKYIDPKENLLLEIIRRNRNDFLATANGSTFDQEILLEYLKKGHFQTKIELFNYDFFNTPKKTENLIHSNAILKTDLREVTYIKSKPALSTSIVCSEKTGKCAVEKIRLANDISPKPALIRGDTIWLSNNPYDTSFDGKKTRYSIVRFPPYTFEFYRFSYENEIYYLPTEGYAKYFFYGGKYQNSILGIPEPYLLKGLEKFVLDFDQPKLIDKSPKYREKVQNILQNDGILRMDKLFRRRKL</sequence>
<dbReference type="InterPro" id="IPR022118">
    <property type="entry name" value="Peptidase_C70_AvrRpt2"/>
</dbReference>
<proteinExistence type="predicted"/>
<evidence type="ECO:0000313" key="1">
    <source>
        <dbReference type="EMBL" id="PHN04145.1"/>
    </source>
</evidence>
<dbReference type="Proteomes" id="UP000223913">
    <property type="component" value="Unassembled WGS sequence"/>
</dbReference>
<reference evidence="1 2" key="1">
    <citation type="submission" date="2017-10" db="EMBL/GenBank/DDBJ databases">
        <title>The draft genome sequence of Lewinella nigricans NBRC 102662.</title>
        <authorList>
            <person name="Wang K."/>
        </authorList>
    </citation>
    <scope>NUCLEOTIDE SEQUENCE [LARGE SCALE GENOMIC DNA]</scope>
    <source>
        <strain evidence="1 2">NBRC 102662</strain>
    </source>
</reference>
<gene>
    <name evidence="1" type="ORF">CRP01_23400</name>
</gene>
<protein>
    <submittedName>
        <fullName evidence="1">Uncharacterized protein</fullName>
    </submittedName>
</protein>
<accession>A0A2D0N6M7</accession>
<evidence type="ECO:0000313" key="2">
    <source>
        <dbReference type="Proteomes" id="UP000223913"/>
    </source>
</evidence>
<dbReference type="AlphaFoldDB" id="A0A2D0N6M7"/>
<organism evidence="1 2">
    <name type="scientific">Flavilitoribacter nigricans (strain ATCC 23147 / DSM 23189 / NBRC 102662 / NCIMB 1420 / SS-2)</name>
    <name type="common">Lewinella nigricans</name>
    <dbReference type="NCBI Taxonomy" id="1122177"/>
    <lineage>
        <taxon>Bacteria</taxon>
        <taxon>Pseudomonadati</taxon>
        <taxon>Bacteroidota</taxon>
        <taxon>Saprospiria</taxon>
        <taxon>Saprospirales</taxon>
        <taxon>Lewinellaceae</taxon>
        <taxon>Flavilitoribacter</taxon>
    </lineage>
</organism>
<dbReference type="EMBL" id="PDUD01000027">
    <property type="protein sequence ID" value="PHN04145.1"/>
    <property type="molecule type" value="Genomic_DNA"/>
</dbReference>
<name>A0A2D0N6M7_FLAN2</name>